<feature type="binding site" evidence="5">
    <location>
        <position position="12"/>
    </location>
    <ligand>
        <name>[4Fe-4S] cluster</name>
        <dbReference type="ChEBI" id="CHEBI:49883"/>
    </ligand>
</feature>
<dbReference type="Gene3D" id="3.40.50.11270">
    <property type="match status" value="1"/>
</dbReference>
<dbReference type="NCBIfam" id="NF002187">
    <property type="entry name" value="PRK01045.1-1"/>
    <property type="match status" value="1"/>
</dbReference>
<keyword evidence="5" id="KW-0414">Isoprene biosynthesis</keyword>
<feature type="active site" description="Proton donor" evidence="5">
    <location>
        <position position="129"/>
    </location>
</feature>
<evidence type="ECO:0000313" key="6">
    <source>
        <dbReference type="EMBL" id="MBB5021727.1"/>
    </source>
</evidence>
<feature type="binding site" evidence="5">
    <location>
        <position position="222"/>
    </location>
    <ligand>
        <name>(2E)-4-hydroxy-3-methylbut-2-enyl diphosphate</name>
        <dbReference type="ChEBI" id="CHEBI:128753"/>
    </ligand>
</feature>
<keyword evidence="1 5" id="KW-0004">4Fe-4S</keyword>
<evidence type="ECO:0000256" key="5">
    <source>
        <dbReference type="HAMAP-Rule" id="MF_00191"/>
    </source>
</evidence>
<feature type="binding site" evidence="5">
    <location>
        <position position="127"/>
    </location>
    <ligand>
        <name>(2E)-4-hydroxy-3-methylbut-2-enyl diphosphate</name>
        <dbReference type="ChEBI" id="CHEBI:128753"/>
    </ligand>
</feature>
<keyword evidence="3 5" id="KW-0408">Iron</keyword>
<dbReference type="GO" id="GO:0051539">
    <property type="term" value="F:4 iron, 4 sulfur cluster binding"/>
    <property type="evidence" value="ECO:0007669"/>
    <property type="project" value="UniProtKB-UniRule"/>
</dbReference>
<comment type="cofactor">
    <cofactor evidence="5">
        <name>[4Fe-4S] cluster</name>
        <dbReference type="ChEBI" id="CHEBI:49883"/>
    </cofactor>
    <text evidence="5">Binds 1 [4Fe-4S] cluster per subunit.</text>
</comment>
<dbReference type="GO" id="GO:0050992">
    <property type="term" value="P:dimethylallyl diphosphate biosynthetic process"/>
    <property type="evidence" value="ECO:0007669"/>
    <property type="project" value="UniProtKB-UniRule"/>
</dbReference>
<comment type="caution">
    <text evidence="6">The sequence shown here is derived from an EMBL/GenBank/DDBJ whole genome shotgun (WGS) entry which is preliminary data.</text>
</comment>
<gene>
    <name evidence="5" type="primary">ispH</name>
    <name evidence="6" type="ORF">HNR37_001040</name>
</gene>
<dbReference type="GO" id="GO:0019288">
    <property type="term" value="P:isopentenyl diphosphate biosynthetic process, methylerythritol 4-phosphate pathway"/>
    <property type="evidence" value="ECO:0007669"/>
    <property type="project" value="UniProtKB-UniRule"/>
</dbReference>
<evidence type="ECO:0000256" key="4">
    <source>
        <dbReference type="ARBA" id="ARBA00023014"/>
    </source>
</evidence>
<feature type="binding site" evidence="5">
    <location>
        <position position="266"/>
    </location>
    <ligand>
        <name>isopentenyl diphosphate</name>
        <dbReference type="ChEBI" id="CHEBI:128769"/>
    </ligand>
</feature>
<dbReference type="AlphaFoldDB" id="A0A7W7Y478"/>
<feature type="binding site" evidence="5">
    <location>
        <position position="99"/>
    </location>
    <ligand>
        <name>[4Fe-4S] cluster</name>
        <dbReference type="ChEBI" id="CHEBI:49883"/>
    </ligand>
</feature>
<dbReference type="EMBL" id="JACHID010000005">
    <property type="protein sequence ID" value="MBB5021727.1"/>
    <property type="molecule type" value="Genomic_DNA"/>
</dbReference>
<comment type="caution">
    <text evidence="5">Lacks conserved residue(s) required for the propagation of feature annotation.</text>
</comment>
<sequence length="293" mass="32389">MRIIRGKYGGFCFGVKRAINMAFERSESDKNSTISTLGPIIHNPQVVKDLEEHGVQQVNSLDELETSQPQTVIIRSHGVGPQAYREAEQQKVEIVDATCPYVKRIHVIVTDLVEQGYQVVIVGEPDHPEVRAIRAYADEKAVVVEIPDDLEQVDLSRKIGVVAQTTQSQDRLQSIVWSLLEKRNSEVRIFNTICDATDVRQKEAVELAQQSDAIIVIGGRKSGNTTRLAKICSRIQPQTFHIETAAEIDPAWLQGKSAVGVTAGASTPNYLIEEVVNVLETLAQHSGSTEKKI</sequence>
<dbReference type="NCBIfam" id="TIGR00216">
    <property type="entry name" value="ispH_lytB"/>
    <property type="match status" value="1"/>
</dbReference>
<comment type="similarity">
    <text evidence="5">Belongs to the IspH family.</text>
</comment>
<evidence type="ECO:0000313" key="7">
    <source>
        <dbReference type="Proteomes" id="UP000528322"/>
    </source>
</evidence>
<dbReference type="GO" id="GO:0016114">
    <property type="term" value="P:terpenoid biosynthetic process"/>
    <property type="evidence" value="ECO:0007669"/>
    <property type="project" value="UniProtKB-UniRule"/>
</dbReference>
<comment type="catalytic activity">
    <reaction evidence="5">
        <text>isopentenyl diphosphate + 2 oxidized [2Fe-2S]-[ferredoxin] + H2O = (2E)-4-hydroxy-3-methylbut-2-enyl diphosphate + 2 reduced [2Fe-2S]-[ferredoxin] + 2 H(+)</text>
        <dbReference type="Rhea" id="RHEA:24488"/>
        <dbReference type="Rhea" id="RHEA-COMP:10000"/>
        <dbReference type="Rhea" id="RHEA-COMP:10001"/>
        <dbReference type="ChEBI" id="CHEBI:15377"/>
        <dbReference type="ChEBI" id="CHEBI:15378"/>
        <dbReference type="ChEBI" id="CHEBI:33737"/>
        <dbReference type="ChEBI" id="CHEBI:33738"/>
        <dbReference type="ChEBI" id="CHEBI:128753"/>
        <dbReference type="ChEBI" id="CHEBI:128769"/>
        <dbReference type="EC" id="1.17.7.4"/>
    </reaction>
</comment>
<reference evidence="6 7" key="1">
    <citation type="submission" date="2020-08" db="EMBL/GenBank/DDBJ databases">
        <title>Genomic Encyclopedia of Type Strains, Phase IV (KMG-IV): sequencing the most valuable type-strain genomes for metagenomic binning, comparative biology and taxonomic classification.</title>
        <authorList>
            <person name="Goeker M."/>
        </authorList>
    </citation>
    <scope>NUCLEOTIDE SEQUENCE [LARGE SCALE GENOMIC DNA]</scope>
    <source>
        <strain evidence="6 7">DSM 22071</strain>
    </source>
</reference>
<keyword evidence="2 5" id="KW-0479">Metal-binding</keyword>
<feature type="binding site" evidence="5">
    <location>
        <position position="77"/>
    </location>
    <ligand>
        <name>(2E)-4-hydroxy-3-methylbut-2-enyl diphosphate</name>
        <dbReference type="ChEBI" id="CHEBI:128753"/>
    </ligand>
</feature>
<evidence type="ECO:0000256" key="3">
    <source>
        <dbReference type="ARBA" id="ARBA00023004"/>
    </source>
</evidence>
<keyword evidence="5 6" id="KW-0560">Oxidoreductase</keyword>
<dbReference type="RefSeq" id="WP_183730943.1">
    <property type="nucleotide sequence ID" value="NZ_JACHID010000005.1"/>
</dbReference>
<comment type="catalytic activity">
    <reaction evidence="5">
        <text>dimethylallyl diphosphate + 2 oxidized [2Fe-2S]-[ferredoxin] + H2O = (2E)-4-hydroxy-3-methylbut-2-enyl diphosphate + 2 reduced [2Fe-2S]-[ferredoxin] + 2 H(+)</text>
        <dbReference type="Rhea" id="RHEA:24825"/>
        <dbReference type="Rhea" id="RHEA-COMP:10000"/>
        <dbReference type="Rhea" id="RHEA-COMP:10001"/>
        <dbReference type="ChEBI" id="CHEBI:15377"/>
        <dbReference type="ChEBI" id="CHEBI:15378"/>
        <dbReference type="ChEBI" id="CHEBI:33737"/>
        <dbReference type="ChEBI" id="CHEBI:33738"/>
        <dbReference type="ChEBI" id="CHEBI:57623"/>
        <dbReference type="ChEBI" id="CHEBI:128753"/>
        <dbReference type="EC" id="1.17.7.4"/>
    </reaction>
</comment>
<feature type="binding site" evidence="5">
    <location>
        <position position="165"/>
    </location>
    <ligand>
        <name>(2E)-4-hydroxy-3-methylbut-2-enyl diphosphate</name>
        <dbReference type="ChEBI" id="CHEBI:128753"/>
    </ligand>
</feature>
<accession>A0A7W7Y478</accession>
<comment type="pathway">
    <text evidence="5">Isoprenoid biosynthesis; isopentenyl diphosphate biosynthesis via DXP pathway; isopentenyl diphosphate from 1-deoxy-D-xylulose 5-phosphate: step 6/6.</text>
</comment>
<dbReference type="PANTHER" id="PTHR30426:SF0">
    <property type="entry name" value="4-HYDROXY-3-METHYLBUT-2-ENYL DIPHOSPHATE REDUCTASE"/>
    <property type="match status" value="1"/>
</dbReference>
<feature type="binding site" evidence="5">
    <location>
        <position position="77"/>
    </location>
    <ligand>
        <name>isopentenyl diphosphate</name>
        <dbReference type="ChEBI" id="CHEBI:128769"/>
    </ligand>
</feature>
<comment type="function">
    <text evidence="5">Catalyzes the conversion of 1-hydroxy-2-methyl-2-(E)-butenyl 4-diphosphate (HMBPP) into a mixture of isopentenyl diphosphate (IPP) and dimethylallyl diphosphate (DMAPP). Acts in the terminal step of the DOXP/MEP pathway for isoprenoid precursor biosynthesis.</text>
</comment>
<feature type="binding site" evidence="5">
    <location>
        <position position="42"/>
    </location>
    <ligand>
        <name>isopentenyl diphosphate</name>
        <dbReference type="ChEBI" id="CHEBI:128769"/>
    </ligand>
</feature>
<protein>
    <recommendedName>
        <fullName evidence="5">4-hydroxy-3-methylbut-2-enyl diphosphate reductase</fullName>
        <shortName evidence="5">HMBPP reductase</shortName>
        <ecNumber evidence="5">1.17.7.4</ecNumber>
    </recommendedName>
</protein>
<dbReference type="PANTHER" id="PTHR30426">
    <property type="entry name" value="4-HYDROXY-3-METHYLBUT-2-ENYL DIPHOSPHATE REDUCTASE"/>
    <property type="match status" value="1"/>
</dbReference>
<feature type="binding site" evidence="5">
    <location>
        <position position="266"/>
    </location>
    <ligand>
        <name>dimethylallyl diphosphate</name>
        <dbReference type="ChEBI" id="CHEBI:57623"/>
    </ligand>
</feature>
<dbReference type="UniPathway" id="UPA00056">
    <property type="reaction ID" value="UER00097"/>
</dbReference>
<organism evidence="6 7">
    <name type="scientific">Desulfurispira natronophila</name>
    <dbReference type="NCBI Taxonomy" id="682562"/>
    <lineage>
        <taxon>Bacteria</taxon>
        <taxon>Pseudomonadati</taxon>
        <taxon>Chrysiogenota</taxon>
        <taxon>Chrysiogenia</taxon>
        <taxon>Chrysiogenales</taxon>
        <taxon>Chrysiogenaceae</taxon>
        <taxon>Desulfurispira</taxon>
    </lineage>
</organism>
<proteinExistence type="inferred from homology"/>
<feature type="binding site" evidence="5">
    <location>
        <position position="194"/>
    </location>
    <ligand>
        <name>[4Fe-4S] cluster</name>
        <dbReference type="ChEBI" id="CHEBI:49883"/>
    </ligand>
</feature>
<feature type="binding site" evidence="5">
    <location>
        <position position="77"/>
    </location>
    <ligand>
        <name>dimethylallyl diphosphate</name>
        <dbReference type="ChEBI" id="CHEBI:57623"/>
    </ligand>
</feature>
<dbReference type="Gene3D" id="3.40.1010.20">
    <property type="entry name" value="4-hydroxy-3-methylbut-2-enyl diphosphate reductase, catalytic domain"/>
    <property type="match status" value="2"/>
</dbReference>
<dbReference type="Proteomes" id="UP000528322">
    <property type="component" value="Unassembled WGS sequence"/>
</dbReference>
<keyword evidence="4 5" id="KW-0411">Iron-sulfur</keyword>
<dbReference type="InterPro" id="IPR003451">
    <property type="entry name" value="LytB/IspH"/>
</dbReference>
<dbReference type="EC" id="1.17.7.4" evidence="5"/>
<keyword evidence="7" id="KW-1185">Reference proteome</keyword>
<name>A0A7W7Y478_9BACT</name>
<dbReference type="GO" id="GO:0046872">
    <property type="term" value="F:metal ion binding"/>
    <property type="evidence" value="ECO:0007669"/>
    <property type="project" value="UniProtKB-KW"/>
</dbReference>
<feature type="binding site" evidence="5">
    <location>
        <position position="224"/>
    </location>
    <ligand>
        <name>(2E)-4-hydroxy-3-methylbut-2-enyl diphosphate</name>
        <dbReference type="ChEBI" id="CHEBI:128753"/>
    </ligand>
</feature>
<feature type="binding site" evidence="5">
    <location>
        <position position="42"/>
    </location>
    <ligand>
        <name>(2E)-4-hydroxy-3-methylbut-2-enyl diphosphate</name>
        <dbReference type="ChEBI" id="CHEBI:128753"/>
    </ligand>
</feature>
<comment type="pathway">
    <text evidence="5">Isoprenoid biosynthesis; dimethylallyl diphosphate biosynthesis; dimethylallyl diphosphate from (2E)-4-hydroxy-3-methylbutenyl diphosphate: step 1/1.</text>
</comment>
<dbReference type="Pfam" id="PF02401">
    <property type="entry name" value="LYTB"/>
    <property type="match status" value="1"/>
</dbReference>
<evidence type="ECO:0000256" key="1">
    <source>
        <dbReference type="ARBA" id="ARBA00022485"/>
    </source>
</evidence>
<feature type="binding site" evidence="5">
    <location>
        <position position="127"/>
    </location>
    <ligand>
        <name>dimethylallyl diphosphate</name>
        <dbReference type="ChEBI" id="CHEBI:57623"/>
    </ligand>
</feature>
<dbReference type="CDD" id="cd13944">
    <property type="entry name" value="lytB_ispH"/>
    <property type="match status" value="1"/>
</dbReference>
<feature type="binding site" evidence="5">
    <location>
        <position position="222"/>
    </location>
    <ligand>
        <name>isopentenyl diphosphate</name>
        <dbReference type="ChEBI" id="CHEBI:128769"/>
    </ligand>
</feature>
<feature type="binding site" evidence="5">
    <location>
        <position position="224"/>
    </location>
    <ligand>
        <name>dimethylallyl diphosphate</name>
        <dbReference type="ChEBI" id="CHEBI:57623"/>
    </ligand>
</feature>
<dbReference type="GO" id="GO:0051745">
    <property type="term" value="F:4-hydroxy-3-methylbut-2-enyl diphosphate reductase activity"/>
    <property type="evidence" value="ECO:0007669"/>
    <property type="project" value="UniProtKB-UniRule"/>
</dbReference>
<feature type="binding site" evidence="5">
    <location>
        <position position="224"/>
    </location>
    <ligand>
        <name>isopentenyl diphosphate</name>
        <dbReference type="ChEBI" id="CHEBI:128769"/>
    </ligand>
</feature>
<feature type="binding site" evidence="5">
    <location>
        <position position="42"/>
    </location>
    <ligand>
        <name>dimethylallyl diphosphate</name>
        <dbReference type="ChEBI" id="CHEBI:57623"/>
    </ligand>
</feature>
<feature type="binding site" evidence="5">
    <location>
        <position position="222"/>
    </location>
    <ligand>
        <name>dimethylallyl diphosphate</name>
        <dbReference type="ChEBI" id="CHEBI:57623"/>
    </ligand>
</feature>
<feature type="binding site" evidence="5">
    <location>
        <position position="266"/>
    </location>
    <ligand>
        <name>(2E)-4-hydroxy-3-methylbut-2-enyl diphosphate</name>
        <dbReference type="ChEBI" id="CHEBI:128753"/>
    </ligand>
</feature>
<dbReference type="UniPathway" id="UPA00059">
    <property type="reaction ID" value="UER00105"/>
</dbReference>
<feature type="binding site" evidence="5">
    <location>
        <position position="127"/>
    </location>
    <ligand>
        <name>isopentenyl diphosphate</name>
        <dbReference type="ChEBI" id="CHEBI:128769"/>
    </ligand>
</feature>
<evidence type="ECO:0000256" key="2">
    <source>
        <dbReference type="ARBA" id="ARBA00022723"/>
    </source>
</evidence>
<dbReference type="HAMAP" id="MF_00191">
    <property type="entry name" value="IspH"/>
    <property type="match status" value="1"/>
</dbReference>